<dbReference type="RefSeq" id="XP_011203931.1">
    <property type="nucleotide sequence ID" value="XM_011205629.2"/>
</dbReference>
<feature type="transmembrane region" description="Helical" evidence="6">
    <location>
        <begin position="130"/>
        <end position="149"/>
    </location>
</feature>
<dbReference type="GeneID" id="105226647"/>
<feature type="transmembrane region" description="Helical" evidence="6">
    <location>
        <begin position="506"/>
        <end position="526"/>
    </location>
</feature>
<proteinExistence type="predicted"/>
<dbReference type="KEGG" id="bdr:105226647"/>
<feature type="transmembrane region" description="Helical" evidence="6">
    <location>
        <begin position="392"/>
        <end position="410"/>
    </location>
</feature>
<dbReference type="AlphaFoldDB" id="A0A6I9V469"/>
<evidence type="ECO:0000256" key="5">
    <source>
        <dbReference type="ARBA" id="ARBA00023136"/>
    </source>
</evidence>
<feature type="transmembrane region" description="Helical" evidence="6">
    <location>
        <begin position="200"/>
        <end position="221"/>
    </location>
</feature>
<dbReference type="PANTHER" id="PTHR23511">
    <property type="entry name" value="SYNAPTIC VESICLE GLYCOPROTEIN 2"/>
    <property type="match status" value="1"/>
</dbReference>
<dbReference type="PANTHER" id="PTHR23511:SF36">
    <property type="entry name" value="EG:BACR7A4.13 PROTEIN-RELATED"/>
    <property type="match status" value="1"/>
</dbReference>
<dbReference type="GO" id="GO:0022857">
    <property type="term" value="F:transmembrane transporter activity"/>
    <property type="evidence" value="ECO:0007669"/>
    <property type="project" value="InterPro"/>
</dbReference>
<keyword evidence="4 6" id="KW-1133">Transmembrane helix</keyword>
<evidence type="ECO:0000313" key="10">
    <source>
        <dbReference type="RefSeq" id="XP_011203931.1"/>
    </source>
</evidence>
<evidence type="ECO:0000256" key="1">
    <source>
        <dbReference type="ARBA" id="ARBA00004141"/>
    </source>
</evidence>
<dbReference type="Proteomes" id="UP001652620">
    <property type="component" value="Chromosome 2"/>
</dbReference>
<keyword evidence="2" id="KW-0813">Transport</keyword>
<feature type="transmembrane region" description="Helical" evidence="6">
    <location>
        <begin position="445"/>
        <end position="470"/>
    </location>
</feature>
<dbReference type="Gene3D" id="1.20.1250.20">
    <property type="entry name" value="MFS general substrate transporter like domains"/>
    <property type="match status" value="1"/>
</dbReference>
<dbReference type="GO" id="GO:0016020">
    <property type="term" value="C:membrane"/>
    <property type="evidence" value="ECO:0007669"/>
    <property type="project" value="UniProtKB-SubCell"/>
</dbReference>
<feature type="transmembrane region" description="Helical" evidence="6">
    <location>
        <begin position="70"/>
        <end position="91"/>
    </location>
</feature>
<evidence type="ECO:0000313" key="8">
    <source>
        <dbReference type="Proteomes" id="UP001652620"/>
    </source>
</evidence>
<evidence type="ECO:0000313" key="9">
    <source>
        <dbReference type="RefSeq" id="XP_011203930.1"/>
    </source>
</evidence>
<gene>
    <name evidence="9 10" type="primary">LOC105226647</name>
</gene>
<evidence type="ECO:0000256" key="3">
    <source>
        <dbReference type="ARBA" id="ARBA00022692"/>
    </source>
</evidence>
<dbReference type="InterPro" id="IPR011701">
    <property type="entry name" value="MFS"/>
</dbReference>
<dbReference type="OrthoDB" id="3936150at2759"/>
<dbReference type="SUPFAM" id="SSF103473">
    <property type="entry name" value="MFS general substrate transporter"/>
    <property type="match status" value="1"/>
</dbReference>
<dbReference type="PROSITE" id="PS50850">
    <property type="entry name" value="MFS"/>
    <property type="match status" value="1"/>
</dbReference>
<organism evidence="10">
    <name type="scientific">Bactrocera dorsalis</name>
    <name type="common">Oriental fruit fly</name>
    <name type="synonym">Dacus dorsalis</name>
    <dbReference type="NCBI Taxonomy" id="27457"/>
    <lineage>
        <taxon>Eukaryota</taxon>
        <taxon>Metazoa</taxon>
        <taxon>Ecdysozoa</taxon>
        <taxon>Arthropoda</taxon>
        <taxon>Hexapoda</taxon>
        <taxon>Insecta</taxon>
        <taxon>Pterygota</taxon>
        <taxon>Neoptera</taxon>
        <taxon>Endopterygota</taxon>
        <taxon>Diptera</taxon>
        <taxon>Brachycera</taxon>
        <taxon>Muscomorpha</taxon>
        <taxon>Tephritoidea</taxon>
        <taxon>Tephritidae</taxon>
        <taxon>Bactrocera</taxon>
        <taxon>Bactrocera</taxon>
    </lineage>
</organism>
<feature type="transmembrane region" description="Helical" evidence="6">
    <location>
        <begin position="33"/>
        <end position="50"/>
    </location>
</feature>
<dbReference type="InterPro" id="IPR020846">
    <property type="entry name" value="MFS_dom"/>
</dbReference>
<evidence type="ECO:0000256" key="2">
    <source>
        <dbReference type="ARBA" id="ARBA00022448"/>
    </source>
</evidence>
<comment type="subcellular location">
    <subcellularLocation>
        <location evidence="1">Membrane</location>
        <topology evidence="1">Multi-pass membrane protein</topology>
    </subcellularLocation>
</comment>
<reference evidence="9 10" key="1">
    <citation type="submission" date="2022-04" db="UniProtKB">
        <authorList>
            <consortium name="RefSeq"/>
        </authorList>
    </citation>
    <scope>IDENTIFICATION</scope>
    <source>
        <strain evidence="9 10">Punador</strain>
    </source>
</reference>
<feature type="transmembrane region" description="Helical" evidence="6">
    <location>
        <begin position="311"/>
        <end position="329"/>
    </location>
</feature>
<dbReference type="InterPro" id="IPR036259">
    <property type="entry name" value="MFS_trans_sf"/>
</dbReference>
<dbReference type="Pfam" id="PF07690">
    <property type="entry name" value="MFS_1"/>
    <property type="match status" value="1"/>
</dbReference>
<keyword evidence="3 6" id="KW-0812">Transmembrane</keyword>
<feature type="transmembrane region" description="Helical" evidence="6">
    <location>
        <begin position="477"/>
        <end position="500"/>
    </location>
</feature>
<evidence type="ECO:0000256" key="6">
    <source>
        <dbReference type="SAM" id="Phobius"/>
    </source>
</evidence>
<name>A0A6I9V469_BACDO</name>
<sequence>MAASGPQTSNGRVEEAPLKDFESALEACGFGKFNYCLLIVSMLAVAATVFETSNISYILPTAECDLQIGLLSKGVLNAITYAGMIISAVPWGYLADTTGRKHVLMYGLLIGSLMDMGCACSQTAIQLIVFKFLAGFINCGPLAVVLTYLSEFHIKKHRSRVLMILGMIKTIDLLILPAIATATLPHHIAFEIWVMKFHTWHVFLAITALPGLISGLVLPFFPESPKYLMAQGRNVEALATFKTIYALNTGKSKESYPVIALFEEAPEKAAKIAAKTDKEQEATNPLSKQQTAKETFKDGLKQLKPMFSSPYLKFCFMVYLMGFSILLGQNSVRLWLPQLFASIVEYEQLYGSTTSMCTILEYNVNRTHLIKNVDEMKTCDVHISFESYTNNIAVSGCTVFGFFLVSFIINKIGNKTVLSRKNGALLTSFIFAVSFYWSLSEYSTLAISAIFVTASSIAGTTVISVSVNLFPTVMRAMVVVLVLTSGRLGSLLGNVLFPLFMTMGCIPPFVMIGGAVFCACIISFFVPGANSETFK</sequence>
<evidence type="ECO:0000259" key="7">
    <source>
        <dbReference type="PROSITE" id="PS50850"/>
    </source>
</evidence>
<feature type="transmembrane region" description="Helical" evidence="6">
    <location>
        <begin position="422"/>
        <end position="439"/>
    </location>
</feature>
<accession>A0A6I9V469</accession>
<feature type="transmembrane region" description="Helical" evidence="6">
    <location>
        <begin position="103"/>
        <end position="124"/>
    </location>
</feature>
<feature type="transmembrane region" description="Helical" evidence="6">
    <location>
        <begin position="161"/>
        <end position="180"/>
    </location>
</feature>
<dbReference type="OMA" id="MMGVCAT"/>
<protein>
    <submittedName>
        <fullName evidence="9 10">Synaptic vesicle glycoprotein 2B isoform X1</fullName>
    </submittedName>
</protein>
<evidence type="ECO:0000256" key="4">
    <source>
        <dbReference type="ARBA" id="ARBA00022989"/>
    </source>
</evidence>
<keyword evidence="8" id="KW-1185">Reference proteome</keyword>
<feature type="domain" description="Major facilitator superfamily (MFS) profile" evidence="7">
    <location>
        <begin position="37"/>
        <end position="531"/>
    </location>
</feature>
<dbReference type="RefSeq" id="XP_011203930.1">
    <property type="nucleotide sequence ID" value="XM_011205628.3"/>
</dbReference>
<keyword evidence="5 6" id="KW-0472">Membrane</keyword>